<dbReference type="GO" id="GO:0008999">
    <property type="term" value="F:protein-N-terminal-alanine acetyltransferase activity"/>
    <property type="evidence" value="ECO:0007669"/>
    <property type="project" value="TreeGrafter"/>
</dbReference>
<proteinExistence type="predicted"/>
<reference evidence="2" key="1">
    <citation type="submission" date="2012-12" db="EMBL/GenBank/DDBJ databases">
        <authorList>
            <person name="Pethick F.E."/>
            <person name="MacFadyen A.C."/>
            <person name="Tang Z."/>
            <person name="Sangal V."/>
            <person name="Tze-Tze L."/>
            <person name="Chu J."/>
            <person name="Guo M."/>
            <person name="Kirby R."/>
            <person name="Hoskisson P.A."/>
            <person name="Herron P.R."/>
            <person name="Hunter I.S."/>
        </authorList>
    </citation>
    <scope>NUCLEOTIDE SEQUENCE</scope>
    <source>
        <strain evidence="2">ATCC 10970</strain>
    </source>
</reference>
<dbReference type="Proteomes" id="UP000011074">
    <property type="component" value="Chromosome"/>
</dbReference>
<keyword evidence="2" id="KW-0808">Transferase</keyword>
<reference evidence="2" key="3">
    <citation type="journal article" date="2021" name="bioRxiv">
        <title>Bilateral symmetry of linear streptomycete chromosomes.</title>
        <authorList>
            <person name="Algora-Gallardo L."/>
            <person name="Schniete J.K."/>
            <person name="Mark D.R."/>
            <person name="Hunter I.S."/>
            <person name="Herron P.R."/>
        </authorList>
    </citation>
    <scope>NUCLEOTIDE SEQUENCE</scope>
    <source>
        <strain evidence="2">ATCC 10970</strain>
    </source>
</reference>
<dbReference type="InterPro" id="IPR051908">
    <property type="entry name" value="Ribosomal_N-acetyltransferase"/>
</dbReference>
<accession>A0A8A1V4Y2</accession>
<dbReference type="PROSITE" id="PS51186">
    <property type="entry name" value="GNAT"/>
    <property type="match status" value="1"/>
</dbReference>
<protein>
    <submittedName>
        <fullName evidence="2">GNAT family N-acetyltransferase</fullName>
    </submittedName>
</protein>
<dbReference type="PANTHER" id="PTHR43441:SF6">
    <property type="entry name" value="N-ACETYLTRANSFERASE DOMAIN-CONTAINING PROTEIN"/>
    <property type="match status" value="1"/>
</dbReference>
<reference evidence="2" key="2">
    <citation type="submission" date="2020-01" db="EMBL/GenBank/DDBJ databases">
        <authorList>
            <person name="Algora L."/>
            <person name="Schniete J.K."/>
            <person name="MacFadyen A."/>
            <person name="Hoskisson P.A."/>
            <person name="Hunter I.S."/>
            <person name="Herron P.R."/>
        </authorList>
    </citation>
    <scope>NUCLEOTIDE SEQUENCE</scope>
    <source>
        <strain evidence="2">ATCC 10970</strain>
    </source>
</reference>
<dbReference type="GO" id="GO:1990189">
    <property type="term" value="F:protein N-terminal-serine acetyltransferase activity"/>
    <property type="evidence" value="ECO:0007669"/>
    <property type="project" value="TreeGrafter"/>
</dbReference>
<organism evidence="2 3">
    <name type="scientific">Streptomyces rimosus subsp. rimosus (strain ATCC 10970 / DSM 40260 / JCM 4667 / NRRL 2234)</name>
    <dbReference type="NCBI Taxonomy" id="1265868"/>
    <lineage>
        <taxon>Bacteria</taxon>
        <taxon>Bacillati</taxon>
        <taxon>Actinomycetota</taxon>
        <taxon>Actinomycetes</taxon>
        <taxon>Kitasatosporales</taxon>
        <taxon>Streptomycetaceae</taxon>
        <taxon>Streptomyces</taxon>
    </lineage>
</organism>
<dbReference type="Gene3D" id="3.40.630.30">
    <property type="match status" value="1"/>
</dbReference>
<dbReference type="InterPro" id="IPR025643">
    <property type="entry name" value="R2K_3"/>
</dbReference>
<evidence type="ECO:0000313" key="3">
    <source>
        <dbReference type="Proteomes" id="UP000011074"/>
    </source>
</evidence>
<dbReference type="Pfam" id="PF13302">
    <property type="entry name" value="Acetyltransf_3"/>
    <property type="match status" value="1"/>
</dbReference>
<dbReference type="GO" id="GO:0005737">
    <property type="term" value="C:cytoplasm"/>
    <property type="evidence" value="ECO:0007669"/>
    <property type="project" value="TreeGrafter"/>
</dbReference>
<evidence type="ECO:0000313" key="2">
    <source>
        <dbReference type="EMBL" id="QST85645.1"/>
    </source>
</evidence>
<gene>
    <name evidence="2" type="ORF">SRIM_003905</name>
</gene>
<name>A0A8A1V4Y2_STRR1</name>
<sequence length="466" mass="49019">MRPVDRVFLFPGDPLRPGRTDPEFARDAAAVRAIGVRGAVIDHEALVAGDAVRAVARVPSGAGAAWYRGWMLPSERYAALAAALGERGCLLLTTPGSYRTAHELPGWYETFADLTPYSRWLPCAPGQPPGEAELARLAAPLGGGPAVVKDWVKSRKHEWDEAAYVPDTSDTARLAAVVNRFVDLQEEFLTGGVVLRAFEPYGTAGEARVWWVDGEPVLVGAHPDTPGQYPVPDLSAVAPVVRAALRKLGCRFVTTDLARRTDGVWRVIEVGDGQVSGLPEGADTGTLVEALATAGAGFPLTLAAGRVVLRPVLPTAAARLADGGGLDDRPGGPVWVGGRPPEATASTAAAVAQSVTLGPYCPGWGLFTITRADDGTAVGSICFHGPPDDEGEVEIGYTLCPAARGEGWATEATRLLADWASGRPEVRTVRAVTEPANIPSQRVLERAGFVPSGDRGGLRTYVFAEA</sequence>
<dbReference type="EMBL" id="CP048261">
    <property type="protein sequence ID" value="QST85645.1"/>
    <property type="molecule type" value="Genomic_DNA"/>
</dbReference>
<feature type="domain" description="N-acetyltransferase" evidence="1">
    <location>
        <begin position="307"/>
        <end position="466"/>
    </location>
</feature>
<dbReference type="SUPFAM" id="SSF55729">
    <property type="entry name" value="Acyl-CoA N-acyltransferases (Nat)"/>
    <property type="match status" value="1"/>
</dbReference>
<dbReference type="AlphaFoldDB" id="A0A8A1V4Y2"/>
<dbReference type="Pfam" id="PF14243">
    <property type="entry name" value="R2K_3"/>
    <property type="match status" value="1"/>
</dbReference>
<dbReference type="InterPro" id="IPR000182">
    <property type="entry name" value="GNAT_dom"/>
</dbReference>
<evidence type="ECO:0000259" key="1">
    <source>
        <dbReference type="PROSITE" id="PS51186"/>
    </source>
</evidence>
<dbReference type="InterPro" id="IPR016181">
    <property type="entry name" value="Acyl_CoA_acyltransferase"/>
</dbReference>
<dbReference type="PANTHER" id="PTHR43441">
    <property type="entry name" value="RIBOSOMAL-PROTEIN-SERINE ACETYLTRANSFERASE"/>
    <property type="match status" value="1"/>
</dbReference>